<dbReference type="EMBL" id="CAUWAG010000014">
    <property type="protein sequence ID" value="CAJ2510435.1"/>
    <property type="molecule type" value="Genomic_DNA"/>
</dbReference>
<comment type="caution">
    <text evidence="1">The sequence shown here is derived from an EMBL/GenBank/DDBJ whole genome shotgun (WGS) entry which is preliminary data.</text>
</comment>
<reference evidence="1" key="1">
    <citation type="submission" date="2023-10" db="EMBL/GenBank/DDBJ databases">
        <authorList>
            <person name="Hackl T."/>
        </authorList>
    </citation>
    <scope>NUCLEOTIDE SEQUENCE</scope>
</reference>
<evidence type="ECO:0000313" key="1">
    <source>
        <dbReference type="EMBL" id="CAJ2510435.1"/>
    </source>
</evidence>
<keyword evidence="2" id="KW-1185">Reference proteome</keyword>
<proteinExistence type="predicted"/>
<gene>
    <name evidence="1" type="ORF">KHLLAP_LOCUS10903</name>
</gene>
<organism evidence="1 2">
    <name type="scientific">Anthostomella pinea</name>
    <dbReference type="NCBI Taxonomy" id="933095"/>
    <lineage>
        <taxon>Eukaryota</taxon>
        <taxon>Fungi</taxon>
        <taxon>Dikarya</taxon>
        <taxon>Ascomycota</taxon>
        <taxon>Pezizomycotina</taxon>
        <taxon>Sordariomycetes</taxon>
        <taxon>Xylariomycetidae</taxon>
        <taxon>Xylariales</taxon>
        <taxon>Xylariaceae</taxon>
        <taxon>Anthostomella</taxon>
    </lineage>
</organism>
<accession>A0AAI8VM92</accession>
<name>A0AAI8VM92_9PEZI</name>
<dbReference type="Proteomes" id="UP001295740">
    <property type="component" value="Unassembled WGS sequence"/>
</dbReference>
<dbReference type="AlphaFoldDB" id="A0AAI8VM92"/>
<protein>
    <submittedName>
        <fullName evidence="1">Uu.00g051380.m01.CDS01</fullName>
    </submittedName>
</protein>
<evidence type="ECO:0000313" key="2">
    <source>
        <dbReference type="Proteomes" id="UP001295740"/>
    </source>
</evidence>
<sequence>MASRRTVYDYSPTTDMALFVEAAERQLLQLFKKIDREVHEWGTKDIRSVFPAIAAKSYETRTRDGKLDKEELHGAFQRAGIAVP</sequence>